<accession>A0A2K8SQ25</accession>
<protein>
    <submittedName>
        <fullName evidence="1">Uncharacterized protein</fullName>
    </submittedName>
</protein>
<dbReference type="EMBL" id="CP024785">
    <property type="protein sequence ID" value="AUB37508.1"/>
    <property type="molecule type" value="Genomic_DNA"/>
</dbReference>
<sequence>MRKENSSEIKISNCCHPGKIGELKIHFSRQIIPRWLKKRRP</sequence>
<name>A0A2K8SQ25_9NOSO</name>
<evidence type="ECO:0000313" key="1">
    <source>
        <dbReference type="EMBL" id="AUB37508.1"/>
    </source>
</evidence>
<keyword evidence="2" id="KW-1185">Reference proteome</keyword>
<dbReference type="AlphaFoldDB" id="A0A2K8SQ25"/>
<proteinExistence type="predicted"/>
<evidence type="ECO:0000313" key="2">
    <source>
        <dbReference type="Proteomes" id="UP000232003"/>
    </source>
</evidence>
<reference evidence="1 2" key="1">
    <citation type="submission" date="2017-11" db="EMBL/GenBank/DDBJ databases">
        <title>Complete genome of a free-living desiccation-tolerant cyanobacterium and its photosynthetic adaptation to extreme terrestrial habitat.</title>
        <authorList>
            <person name="Shang J."/>
        </authorList>
    </citation>
    <scope>NUCLEOTIDE SEQUENCE [LARGE SCALE GENOMIC DNA]</scope>
    <source>
        <strain evidence="1 2">CCNUN1</strain>
    </source>
</reference>
<dbReference type="Proteomes" id="UP000232003">
    <property type="component" value="Chromosome"/>
</dbReference>
<organism evidence="1 2">
    <name type="scientific">Nostoc flagelliforme CCNUN1</name>
    <dbReference type="NCBI Taxonomy" id="2038116"/>
    <lineage>
        <taxon>Bacteria</taxon>
        <taxon>Bacillati</taxon>
        <taxon>Cyanobacteriota</taxon>
        <taxon>Cyanophyceae</taxon>
        <taxon>Nostocales</taxon>
        <taxon>Nostocaceae</taxon>
        <taxon>Nostoc</taxon>
    </lineage>
</organism>
<gene>
    <name evidence="1" type="ORF">COO91_03453</name>
</gene>
<dbReference type="KEGG" id="nfl:COO91_03453"/>